<dbReference type="Pfam" id="PF08316">
    <property type="entry name" value="Pal1"/>
    <property type="match status" value="1"/>
</dbReference>
<dbReference type="InterPro" id="IPR013226">
    <property type="entry name" value="Pal1"/>
</dbReference>
<dbReference type="PANTHER" id="PTHR28307">
    <property type="entry name" value="PROTEIN PAL1"/>
    <property type="match status" value="1"/>
</dbReference>
<protein>
    <submittedName>
        <fullName evidence="2">Pal1 cell morphology protein-domain-containing protein</fullName>
    </submittedName>
</protein>
<dbReference type="EMBL" id="KZ678869">
    <property type="protein sequence ID" value="PSR74410.1"/>
    <property type="molecule type" value="Genomic_DNA"/>
</dbReference>
<sequence length="311" mass="33667">MASSAGRPPRGPGRPLTEEEKKKRRDHERRRDGKSGKAKPHRDHDLIDKLDETNPFGASLVHHAGPYDAVFSKKKKNSPLEAFAKDSANMSIGGSGPINARADHSTFMGRATDEAFADYGISLAPPTKKDVALFNPHDRASMVHGDETHGLGSSTFLEGTPAAKAAVEKAEQENAMNSNMDGGLQRKKSLAQRIRGMNRPPREGFSASGRMTNPEGVYYRDRPSAGGTASPRDNNPFFAEYEPAKDGEEQISVRKAGSTSPTSPPPLPTQLERRATSDALGEQSKPKTGLLGRMKSLKGGPRSRPVDKNFE</sequence>
<dbReference type="AlphaFoldDB" id="A0A2T2ZS23"/>
<feature type="compositionally biased region" description="Basic and acidic residues" evidence="1">
    <location>
        <begin position="242"/>
        <end position="252"/>
    </location>
</feature>
<feature type="region of interest" description="Disordered" evidence="1">
    <location>
        <begin position="1"/>
        <end position="50"/>
    </location>
</feature>
<organism evidence="2 3">
    <name type="scientific">Coniella lustricola</name>
    <dbReference type="NCBI Taxonomy" id="2025994"/>
    <lineage>
        <taxon>Eukaryota</taxon>
        <taxon>Fungi</taxon>
        <taxon>Dikarya</taxon>
        <taxon>Ascomycota</taxon>
        <taxon>Pezizomycotina</taxon>
        <taxon>Sordariomycetes</taxon>
        <taxon>Sordariomycetidae</taxon>
        <taxon>Diaporthales</taxon>
        <taxon>Schizoparmaceae</taxon>
        <taxon>Coniella</taxon>
    </lineage>
</organism>
<gene>
    <name evidence="2" type="ORF">BD289DRAFT_217943</name>
</gene>
<dbReference type="Proteomes" id="UP000241462">
    <property type="component" value="Unassembled WGS sequence"/>
</dbReference>
<reference evidence="2 3" key="1">
    <citation type="journal article" date="2018" name="Mycol. Prog.">
        <title>Coniella lustricola, a new species from submerged detritus.</title>
        <authorList>
            <person name="Raudabaugh D.B."/>
            <person name="Iturriaga T."/>
            <person name="Carver A."/>
            <person name="Mondo S."/>
            <person name="Pangilinan J."/>
            <person name="Lipzen A."/>
            <person name="He G."/>
            <person name="Amirebrahimi M."/>
            <person name="Grigoriev I.V."/>
            <person name="Miller A.N."/>
        </authorList>
    </citation>
    <scope>NUCLEOTIDE SEQUENCE [LARGE SCALE GENOMIC DNA]</scope>
    <source>
        <strain evidence="2 3">B22-T-1</strain>
    </source>
</reference>
<proteinExistence type="predicted"/>
<evidence type="ECO:0000313" key="3">
    <source>
        <dbReference type="Proteomes" id="UP000241462"/>
    </source>
</evidence>
<keyword evidence="3" id="KW-1185">Reference proteome</keyword>
<dbReference type="PANTHER" id="PTHR28307:SF2">
    <property type="entry name" value="PROTEIN PAL1"/>
    <property type="match status" value="1"/>
</dbReference>
<name>A0A2T2ZS23_9PEZI</name>
<dbReference type="STRING" id="2025994.A0A2T2ZS23"/>
<dbReference type="OrthoDB" id="5352132at2759"/>
<evidence type="ECO:0000256" key="1">
    <source>
        <dbReference type="SAM" id="MobiDB-lite"/>
    </source>
</evidence>
<evidence type="ECO:0000313" key="2">
    <source>
        <dbReference type="EMBL" id="PSR74410.1"/>
    </source>
</evidence>
<dbReference type="GO" id="GO:0005737">
    <property type="term" value="C:cytoplasm"/>
    <property type="evidence" value="ECO:0007669"/>
    <property type="project" value="TreeGrafter"/>
</dbReference>
<dbReference type="InParanoid" id="A0A2T2ZS23"/>
<feature type="region of interest" description="Disordered" evidence="1">
    <location>
        <begin position="194"/>
        <end position="311"/>
    </location>
</feature>
<accession>A0A2T2ZS23</accession>